<name>A0A0G1WEC4_9BACT</name>
<proteinExistence type="predicted"/>
<evidence type="ECO:0000256" key="1">
    <source>
        <dbReference type="SAM" id="Coils"/>
    </source>
</evidence>
<keyword evidence="1" id="KW-0175">Coiled coil</keyword>
<dbReference type="AlphaFoldDB" id="A0A0G1WEC4"/>
<evidence type="ECO:0000313" key="2">
    <source>
        <dbReference type="EMBL" id="KKU88668.1"/>
    </source>
</evidence>
<evidence type="ECO:0008006" key="4">
    <source>
        <dbReference type="Google" id="ProtNLM"/>
    </source>
</evidence>
<evidence type="ECO:0000313" key="3">
    <source>
        <dbReference type="Proteomes" id="UP000034739"/>
    </source>
</evidence>
<reference evidence="2 3" key="1">
    <citation type="journal article" date="2015" name="Nature">
        <title>rRNA introns, odd ribosomes, and small enigmatic genomes across a large radiation of phyla.</title>
        <authorList>
            <person name="Brown C.T."/>
            <person name="Hug L.A."/>
            <person name="Thomas B.C."/>
            <person name="Sharon I."/>
            <person name="Castelle C.J."/>
            <person name="Singh A."/>
            <person name="Wilkins M.J."/>
            <person name="Williams K.H."/>
            <person name="Banfield J.F."/>
        </authorList>
    </citation>
    <scope>NUCLEOTIDE SEQUENCE [LARGE SCALE GENOMIC DNA]</scope>
</reference>
<accession>A0A0G1WEC4</accession>
<protein>
    <recommendedName>
        <fullName evidence="4">Cell division protein FtsL</fullName>
    </recommendedName>
</protein>
<comment type="caution">
    <text evidence="2">The sequence shown here is derived from an EMBL/GenBank/DDBJ whole genome shotgun (WGS) entry which is preliminary data.</text>
</comment>
<organism evidence="2 3">
    <name type="scientific">Candidatus Gottesmanbacteria bacterium GW2011_GWA2_47_9</name>
    <dbReference type="NCBI Taxonomy" id="1618445"/>
    <lineage>
        <taxon>Bacteria</taxon>
        <taxon>Candidatus Gottesmaniibacteriota</taxon>
    </lineage>
</organism>
<dbReference type="PATRIC" id="fig|1618445.3.peg.115"/>
<dbReference type="Proteomes" id="UP000034739">
    <property type="component" value="Unassembled WGS sequence"/>
</dbReference>
<sequence>MKRLFFRSFLKCIPIAVLLFILAEFFVTNHLAGLGGNVGSIDQKIARLREENELLRQEVASASALVTISDRAVQLGFIEPRQVLTIGPEQSSVATLPHR</sequence>
<gene>
    <name evidence="2" type="ORF">UY16_C0003G0010</name>
</gene>
<dbReference type="EMBL" id="LCOY01000003">
    <property type="protein sequence ID" value="KKU88668.1"/>
    <property type="molecule type" value="Genomic_DNA"/>
</dbReference>
<feature type="coiled-coil region" evidence="1">
    <location>
        <begin position="38"/>
        <end position="65"/>
    </location>
</feature>